<dbReference type="GeneID" id="30020471"/>
<evidence type="ECO:0000313" key="4">
    <source>
        <dbReference type="Proteomes" id="UP000076744"/>
    </source>
</evidence>
<proteinExistence type="predicted"/>
<feature type="domain" description="LYR motif-containing protein Cup1-like N-terminal" evidence="2">
    <location>
        <begin position="17"/>
        <end position="98"/>
    </location>
</feature>
<dbReference type="STRING" id="1081104.A0A167XBM1"/>
<dbReference type="RefSeq" id="XP_018704741.1">
    <property type="nucleotide sequence ID" value="XM_018847785.1"/>
</dbReference>
<dbReference type="Proteomes" id="UP000076744">
    <property type="component" value="Unassembled WGS sequence"/>
</dbReference>
<dbReference type="OrthoDB" id="5521299at2759"/>
<sequence length="373" mass="41798">MPAPRLAAVAPQQRLSIYRELLRECSYLPPAVRPTIQSLIQTRFHQHRKHDPRAQPHWERAQRVLRTLSAANTGNRKCMEGLISKAFGRTGTRRRQLMSEFVVPQGAQDTKALEALTSGTADATTDASGGKTKEKRAIGNPKNRFFQKWDQPKLLRLLASQRQRQSEARAASHLLGPAIKSTNPSVEVPKENIWGDPPAECVVNAKKARWWRRSADKMQPPLGKGEWELLGRLSRGAQESGEWRVPARRARAGADTAEQQEEESEAAALMRYAAHTAAAVERNRGAKRIARSGQQDVGPYGRSHSGSGLSPRWFRRAYARTWMLTPKMQQDPRTLQYKFTFGDLASLREATPQQRSIFDGVDVNGQPLKKSAS</sequence>
<organism evidence="3 4">
    <name type="scientific">Cordyceps fumosorosea (strain ARSEF 2679)</name>
    <name type="common">Isaria fumosorosea</name>
    <dbReference type="NCBI Taxonomy" id="1081104"/>
    <lineage>
        <taxon>Eukaryota</taxon>
        <taxon>Fungi</taxon>
        <taxon>Dikarya</taxon>
        <taxon>Ascomycota</taxon>
        <taxon>Pezizomycotina</taxon>
        <taxon>Sordariomycetes</taxon>
        <taxon>Hypocreomycetidae</taxon>
        <taxon>Hypocreales</taxon>
        <taxon>Cordycipitaceae</taxon>
        <taxon>Cordyceps</taxon>
    </lineage>
</organism>
<dbReference type="EMBL" id="AZHB01000009">
    <property type="protein sequence ID" value="OAA64769.1"/>
    <property type="molecule type" value="Genomic_DNA"/>
</dbReference>
<gene>
    <name evidence="3" type="ORF">ISF_04179</name>
</gene>
<reference evidence="3 4" key="1">
    <citation type="journal article" date="2016" name="Genome Biol. Evol.">
        <title>Divergent and convergent evolution of fungal pathogenicity.</title>
        <authorList>
            <person name="Shang Y."/>
            <person name="Xiao G."/>
            <person name="Zheng P."/>
            <person name="Cen K."/>
            <person name="Zhan S."/>
            <person name="Wang C."/>
        </authorList>
    </citation>
    <scope>NUCLEOTIDE SEQUENCE [LARGE SCALE GENOMIC DNA]</scope>
    <source>
        <strain evidence="3 4">ARSEF 2679</strain>
    </source>
</reference>
<dbReference type="InterPro" id="IPR046896">
    <property type="entry name" value="Cup1-like_N"/>
</dbReference>
<protein>
    <recommendedName>
        <fullName evidence="2">LYR motif-containing protein Cup1-like N-terminal domain-containing protein</fullName>
    </recommendedName>
</protein>
<dbReference type="Pfam" id="PF20263">
    <property type="entry name" value="LYRM2-like"/>
    <property type="match status" value="1"/>
</dbReference>
<accession>A0A167XBM1</accession>
<evidence type="ECO:0000259" key="2">
    <source>
        <dbReference type="Pfam" id="PF20263"/>
    </source>
</evidence>
<dbReference type="AlphaFoldDB" id="A0A167XBM1"/>
<feature type="region of interest" description="Disordered" evidence="1">
    <location>
        <begin position="118"/>
        <end position="137"/>
    </location>
</feature>
<keyword evidence="4" id="KW-1185">Reference proteome</keyword>
<evidence type="ECO:0000256" key="1">
    <source>
        <dbReference type="SAM" id="MobiDB-lite"/>
    </source>
</evidence>
<feature type="compositionally biased region" description="Low complexity" evidence="1">
    <location>
        <begin position="118"/>
        <end position="130"/>
    </location>
</feature>
<feature type="region of interest" description="Disordered" evidence="1">
    <location>
        <begin position="241"/>
        <end position="260"/>
    </location>
</feature>
<name>A0A167XBM1_CORFA</name>
<dbReference type="CDD" id="cd20273">
    <property type="entry name" value="Complex1_LYR_unchar"/>
    <property type="match status" value="1"/>
</dbReference>
<comment type="caution">
    <text evidence="3">The sequence shown here is derived from an EMBL/GenBank/DDBJ whole genome shotgun (WGS) entry which is preliminary data.</text>
</comment>
<evidence type="ECO:0000313" key="3">
    <source>
        <dbReference type="EMBL" id="OAA64769.1"/>
    </source>
</evidence>